<dbReference type="Gene3D" id="3.40.50.720">
    <property type="entry name" value="NAD(P)-binding Rossmann-like Domain"/>
    <property type="match status" value="1"/>
</dbReference>
<keyword evidence="3" id="KW-1185">Reference proteome</keyword>
<dbReference type="Proteomes" id="UP000474175">
    <property type="component" value="Unassembled WGS sequence"/>
</dbReference>
<organism evidence="2 3">
    <name type="scientific">Spirosoma terrae</name>
    <dbReference type="NCBI Taxonomy" id="1968276"/>
    <lineage>
        <taxon>Bacteria</taxon>
        <taxon>Pseudomonadati</taxon>
        <taxon>Bacteroidota</taxon>
        <taxon>Cytophagia</taxon>
        <taxon>Cytophagales</taxon>
        <taxon>Cytophagaceae</taxon>
        <taxon>Spirosoma</taxon>
    </lineage>
</organism>
<sequence>MIHLAGYREGRDIDILFTGLRPGEKLREEVLHVHEAIQPTHNPQIKIARLSEPDPVLIEQALVRIGLALVNSDDRQLIQILKETIPEYISNNSPFSSLDALPAAVSSA</sequence>
<evidence type="ECO:0000313" key="2">
    <source>
        <dbReference type="EMBL" id="NDU93916.1"/>
    </source>
</evidence>
<dbReference type="InterPro" id="IPR003869">
    <property type="entry name" value="Polysac_CapD-like"/>
</dbReference>
<evidence type="ECO:0000313" key="3">
    <source>
        <dbReference type="Proteomes" id="UP000474175"/>
    </source>
</evidence>
<accession>A0A6L9L0A8</accession>
<feature type="domain" description="Polysaccharide biosynthesis protein CapD-like" evidence="1">
    <location>
        <begin position="1"/>
        <end position="48"/>
    </location>
</feature>
<dbReference type="PANTHER" id="PTHR43318">
    <property type="entry name" value="UDP-N-ACETYLGLUCOSAMINE 4,6-DEHYDRATASE"/>
    <property type="match status" value="1"/>
</dbReference>
<dbReference type="EMBL" id="JAAFZH010000001">
    <property type="protein sequence ID" value="NDU93916.1"/>
    <property type="molecule type" value="Genomic_DNA"/>
</dbReference>
<comment type="caution">
    <text evidence="2">The sequence shown here is derived from an EMBL/GenBank/DDBJ whole genome shotgun (WGS) entry which is preliminary data.</text>
</comment>
<reference evidence="2 3" key="1">
    <citation type="submission" date="2020-02" db="EMBL/GenBank/DDBJ databases">
        <title>Draft genome sequence of two Spirosoma agri KCTC 52727 and Spirosoma terrae KCTC 52035.</title>
        <authorList>
            <person name="Rojas J."/>
            <person name="Ambika Manirajan B."/>
            <person name="Suarez C."/>
            <person name="Ratering S."/>
            <person name="Schnell S."/>
        </authorList>
    </citation>
    <scope>NUCLEOTIDE SEQUENCE [LARGE SCALE GENOMIC DNA]</scope>
    <source>
        <strain evidence="2 3">KCTC 52035</strain>
    </source>
</reference>
<dbReference type="PANTHER" id="PTHR43318:SF1">
    <property type="entry name" value="POLYSACCHARIDE BIOSYNTHESIS PROTEIN EPSC-RELATED"/>
    <property type="match status" value="1"/>
</dbReference>
<dbReference type="Pfam" id="PF02719">
    <property type="entry name" value="Polysacc_synt_2"/>
    <property type="match status" value="1"/>
</dbReference>
<dbReference type="InterPro" id="IPR051203">
    <property type="entry name" value="Polysaccharide_Synthase-Rel"/>
</dbReference>
<protein>
    <submittedName>
        <fullName evidence="2">Polysaccharide biosynthesis protein</fullName>
    </submittedName>
</protein>
<evidence type="ECO:0000259" key="1">
    <source>
        <dbReference type="Pfam" id="PF02719"/>
    </source>
</evidence>
<gene>
    <name evidence="2" type="ORF">GK108_03450</name>
</gene>
<dbReference type="AlphaFoldDB" id="A0A6L9L0A8"/>
<proteinExistence type="predicted"/>
<name>A0A6L9L0A8_9BACT</name>